<reference evidence="2 3" key="2">
    <citation type="submission" date="2018-12" db="EMBL/GenBank/DDBJ databases">
        <title>Rhizobacter gummiphilus sp. nov., a rubber-degrading bacterium isolated from the soil of a botanical garden in Japan.</title>
        <authorList>
            <person name="Shunsuke S.S."/>
        </authorList>
    </citation>
    <scope>NUCLEOTIDE SEQUENCE [LARGE SCALE GENOMIC DNA]</scope>
    <source>
        <strain evidence="2 3">S-16</strain>
    </source>
</reference>
<comment type="caution">
    <text evidence="2">The sequence shown here is derived from an EMBL/GenBank/DDBJ whole genome shotgun (WGS) entry which is preliminary data.</text>
</comment>
<reference evidence="2 3" key="1">
    <citation type="submission" date="2018-08" db="EMBL/GenBank/DDBJ databases">
        <authorList>
            <person name="Khan S.A."/>
            <person name="Jeon C.O."/>
            <person name="Chun B.H."/>
            <person name="Jeong S.E."/>
        </authorList>
    </citation>
    <scope>NUCLEOTIDE SEQUENCE [LARGE SCALE GENOMIC DNA]</scope>
    <source>
        <strain evidence="2 3">S-16</strain>
    </source>
</reference>
<dbReference type="AlphaFoldDB" id="A0A3N7HMR0"/>
<dbReference type="RefSeq" id="WP_124543341.1">
    <property type="nucleotide sequence ID" value="NZ_QUSW01000009.1"/>
</dbReference>
<evidence type="ECO:0000256" key="1">
    <source>
        <dbReference type="SAM" id="MobiDB-lite"/>
    </source>
</evidence>
<dbReference type="OrthoDB" id="9774747at2"/>
<dbReference type="SUPFAM" id="SSF109604">
    <property type="entry name" value="HD-domain/PDEase-like"/>
    <property type="match status" value="1"/>
</dbReference>
<dbReference type="Gene3D" id="1.10.3210.10">
    <property type="entry name" value="Hypothetical protein af1432"/>
    <property type="match status" value="1"/>
</dbReference>
<dbReference type="EMBL" id="QUSW01000009">
    <property type="protein sequence ID" value="RQP21931.1"/>
    <property type="molecule type" value="Genomic_DNA"/>
</dbReference>
<protein>
    <recommendedName>
        <fullName evidence="4">HD domain-containing protein</fullName>
    </recommendedName>
</protein>
<organism evidence="2 3">
    <name type="scientific">Piscinibacter terrae</name>
    <dbReference type="NCBI Taxonomy" id="2496871"/>
    <lineage>
        <taxon>Bacteria</taxon>
        <taxon>Pseudomonadati</taxon>
        <taxon>Pseudomonadota</taxon>
        <taxon>Betaproteobacteria</taxon>
        <taxon>Burkholderiales</taxon>
        <taxon>Sphaerotilaceae</taxon>
        <taxon>Piscinibacter</taxon>
    </lineage>
</organism>
<evidence type="ECO:0008006" key="4">
    <source>
        <dbReference type="Google" id="ProtNLM"/>
    </source>
</evidence>
<evidence type="ECO:0000313" key="2">
    <source>
        <dbReference type="EMBL" id="RQP21931.1"/>
    </source>
</evidence>
<proteinExistence type="predicted"/>
<evidence type="ECO:0000313" key="3">
    <source>
        <dbReference type="Proteomes" id="UP000267464"/>
    </source>
</evidence>
<accession>A0A3N7HMR0</accession>
<keyword evidence="3" id="KW-1185">Reference proteome</keyword>
<feature type="compositionally biased region" description="Low complexity" evidence="1">
    <location>
        <begin position="13"/>
        <end position="25"/>
    </location>
</feature>
<feature type="region of interest" description="Disordered" evidence="1">
    <location>
        <begin position="1"/>
        <end position="25"/>
    </location>
</feature>
<sequence>MSTTPESAESRTEPAAPGPALEPAGFRSSASAKQLVEAWQNMKMNFNLLMRGFQADGGWLARFEAMAERVRVLLAQDADAALYMTMQTAALEIEHYSAHHALHCAVVSHLCSGWLGWQPDERNAVFMAALSMNLGMHSMQDAMARQSSALSAEQRKKVDVHAQQSADLLQSAGVMDALWLEVVMRHHHPMLAGEAPDADPPARRLASLLHRVDVFTAKLSRRQVRAGTSATVAARDACLDESGYPDAIGATILRVLGLYPPGSFVELANGELAVVTRRGAKAHAPMAACLRRSDGTPMLRPARRDTSQRGLSVKRAVLPAELKMVVNHERVLAA</sequence>
<gene>
    <name evidence="2" type="ORF">DZC73_26210</name>
</gene>
<dbReference type="Proteomes" id="UP000267464">
    <property type="component" value="Unassembled WGS sequence"/>
</dbReference>
<name>A0A3N7HMR0_9BURK</name>